<dbReference type="RefSeq" id="WP_053951246.1">
    <property type="nucleotide sequence ID" value="NZ_CP010552.1"/>
</dbReference>
<dbReference type="InterPro" id="IPR050207">
    <property type="entry name" value="Trans_regulatory_Fis"/>
</dbReference>
<dbReference type="STRING" id="1705394.SP60_03135"/>
<dbReference type="Gene3D" id="1.10.10.60">
    <property type="entry name" value="Homeodomain-like"/>
    <property type="match status" value="1"/>
</dbReference>
<dbReference type="GO" id="GO:0006355">
    <property type="term" value="P:regulation of DNA-templated transcription"/>
    <property type="evidence" value="ECO:0007669"/>
    <property type="project" value="InterPro"/>
</dbReference>
<dbReference type="InterPro" id="IPR005412">
    <property type="entry name" value="Fis_DNA-bd"/>
</dbReference>
<evidence type="ECO:0000259" key="4">
    <source>
        <dbReference type="Pfam" id="PF02954"/>
    </source>
</evidence>
<evidence type="ECO:0000256" key="3">
    <source>
        <dbReference type="ARBA" id="ARBA00029540"/>
    </source>
</evidence>
<dbReference type="Proteomes" id="UP000058020">
    <property type="component" value="Chromosome"/>
</dbReference>
<dbReference type="Pfam" id="PF02954">
    <property type="entry name" value="HTH_8"/>
    <property type="match status" value="1"/>
</dbReference>
<name>A0A0M3TU46_9GAMM</name>
<dbReference type="PANTHER" id="PTHR47918">
    <property type="entry name" value="DNA-BINDING PROTEIN FIS"/>
    <property type="match status" value="1"/>
</dbReference>
<evidence type="ECO:0000256" key="2">
    <source>
        <dbReference type="ARBA" id="ARBA00023125"/>
    </source>
</evidence>
<accession>A0A0M3TU46</accession>
<keyword evidence="2" id="KW-0238">DNA-binding</keyword>
<dbReference type="OrthoDB" id="9802388at2"/>
<organism evidence="5 6">
    <name type="scientific">Candidatus Thioglobus autotrophicus</name>
    <dbReference type="NCBI Taxonomy" id="1705394"/>
    <lineage>
        <taxon>Bacteria</taxon>
        <taxon>Pseudomonadati</taxon>
        <taxon>Pseudomonadota</taxon>
        <taxon>Gammaproteobacteria</taxon>
        <taxon>Candidatus Pseudothioglobaceae</taxon>
        <taxon>Candidatus Thioglobus</taxon>
    </lineage>
</organism>
<dbReference type="GO" id="GO:0043565">
    <property type="term" value="F:sequence-specific DNA binding"/>
    <property type="evidence" value="ECO:0007669"/>
    <property type="project" value="InterPro"/>
</dbReference>
<evidence type="ECO:0000256" key="1">
    <source>
        <dbReference type="ARBA" id="ARBA00008559"/>
    </source>
</evidence>
<comment type="similarity">
    <text evidence="1">Belongs to the transcriptional regulatory Fis family.</text>
</comment>
<evidence type="ECO:0000313" key="6">
    <source>
        <dbReference type="Proteomes" id="UP000058020"/>
    </source>
</evidence>
<feature type="domain" description="DNA binding HTH" evidence="4">
    <location>
        <begin position="36"/>
        <end position="72"/>
    </location>
</feature>
<dbReference type="PRINTS" id="PR01590">
    <property type="entry name" value="HTHFIS"/>
</dbReference>
<reference evidence="5 6" key="1">
    <citation type="journal article" date="2015" name="Genome Announc.">
        <title>Genome Sequence of 'Candidatus Thioglobus autotrophica' Strain EF1, a Chemoautotroph from the SUP05 Clade of Marine Gammaproteobacteria.</title>
        <authorList>
            <person name="Shah V."/>
            <person name="Morris R.M."/>
        </authorList>
    </citation>
    <scope>NUCLEOTIDE SEQUENCE [LARGE SCALE GENOMIC DNA]</scope>
    <source>
        <strain evidence="5 6">EF1</strain>
    </source>
</reference>
<dbReference type="SUPFAM" id="SSF46689">
    <property type="entry name" value="Homeodomain-like"/>
    <property type="match status" value="1"/>
</dbReference>
<dbReference type="AlphaFoldDB" id="A0A0M3TU46"/>
<dbReference type="InterPro" id="IPR009057">
    <property type="entry name" value="Homeodomain-like_sf"/>
</dbReference>
<protein>
    <recommendedName>
        <fullName evidence="3">Putative Fis-like DNA-binding protein</fullName>
    </recommendedName>
</protein>
<keyword evidence="6" id="KW-1185">Reference proteome</keyword>
<proteinExistence type="inferred from homology"/>
<dbReference type="EMBL" id="CP010552">
    <property type="protein sequence ID" value="ALE52305.1"/>
    <property type="molecule type" value="Genomic_DNA"/>
</dbReference>
<dbReference type="PANTHER" id="PTHR47918:SF1">
    <property type="entry name" value="DNA-BINDING PROTEIN FIS"/>
    <property type="match status" value="1"/>
</dbReference>
<dbReference type="InterPro" id="IPR002197">
    <property type="entry name" value="HTH_Fis"/>
</dbReference>
<sequence>MNPTDLPACINAKLARYFEQLDGEQASGVYKMVMNEVEPVTIKFVLELVNHNQSEASRILGMNRGTLKKKIELYKL</sequence>
<dbReference type="KEGG" id="tho:SP60_03135"/>
<gene>
    <name evidence="5" type="ORF">SP60_03135</name>
</gene>
<evidence type="ECO:0000313" key="5">
    <source>
        <dbReference type="EMBL" id="ALE52305.1"/>
    </source>
</evidence>
<dbReference type="PIRSF" id="PIRSF002097">
    <property type="entry name" value="DNA-binding_Fis"/>
    <property type="match status" value="1"/>
</dbReference>